<dbReference type="InterPro" id="IPR014043">
    <property type="entry name" value="Acyl_transferase_dom"/>
</dbReference>
<feature type="domain" description="Malonyl-CoA:ACP transacylase (MAT)" evidence="6">
    <location>
        <begin position="1"/>
        <end position="457"/>
    </location>
</feature>
<dbReference type="GO" id="GO:0006633">
    <property type="term" value="P:fatty acid biosynthetic process"/>
    <property type="evidence" value="ECO:0007669"/>
    <property type="project" value="TreeGrafter"/>
</dbReference>
<comment type="caution">
    <text evidence="7">The sequence shown here is derived from an EMBL/GenBank/DDBJ whole genome shotgun (WGS) entry which is preliminary data.</text>
</comment>
<dbReference type="Gene3D" id="3.30.70.250">
    <property type="entry name" value="Malonyl-CoA ACP transacylase, ACP-binding"/>
    <property type="match status" value="1"/>
</dbReference>
<sequence>MFPGQGSQVPGMALDLAEQFRDARLVVEEASEALSMNIGKLLGESSVEELRHPAAAQVALVTHALAAAAVLREEGGIDAASAQGTLVNSVLGHSVGEISACAAAGALSLPDAVRLARIRGLAMDWSGLLAGEEPLMLALMGCSADAAAAAVRKHIASAAGTLRPRVAVANINAPGQVVLSGDMTAVRAVEAALREAGSCRRAVPLTVGAAFHSPHMAAGVAALRLLLRPLPPRSCLDPSSKAEPLDRARGRELAEDERTSSRAEAARSRGEEAAAEAARARQAKGKSEAEAEAEAGAEADAGADAGAESGAAAEAEAEAEAADESAALLHRFFAASPQARALSAGGERPVAFGPPAVPVVTNIAAEVVWPQTEDAGAALAERLVRQSAGTVQWEACVAAALRLAGEAAPPDPEPAPDAGPEGQWLELGPGSTLAGLVRRCAGRDGPGCAGVGSAQGMADFLRQRR</sequence>
<dbReference type="SUPFAM" id="SSF55048">
    <property type="entry name" value="Probable ACP-binding domain of malonyl-CoA ACP transacylase"/>
    <property type="match status" value="1"/>
</dbReference>
<gene>
    <name evidence="7" type="ORF">FNF29_02941</name>
</gene>
<dbReference type="EMBL" id="VLTN01000015">
    <property type="protein sequence ID" value="KAA0153552.1"/>
    <property type="molecule type" value="Genomic_DNA"/>
</dbReference>
<evidence type="ECO:0000256" key="5">
    <source>
        <dbReference type="SAM" id="MobiDB-lite"/>
    </source>
</evidence>
<protein>
    <recommendedName>
        <fullName evidence="1">[acyl-carrier-protein] S-malonyltransferase</fullName>
        <ecNumber evidence="1">2.3.1.39</ecNumber>
    </recommendedName>
</protein>
<dbReference type="EC" id="2.3.1.39" evidence="1"/>
<evidence type="ECO:0000256" key="2">
    <source>
        <dbReference type="ARBA" id="ARBA00022679"/>
    </source>
</evidence>
<dbReference type="PANTHER" id="PTHR42681">
    <property type="entry name" value="MALONYL-COA-ACYL CARRIER PROTEIN TRANSACYLASE, MITOCHONDRIAL"/>
    <property type="match status" value="1"/>
</dbReference>
<dbReference type="InterPro" id="IPR001227">
    <property type="entry name" value="Ac_transferase_dom_sf"/>
</dbReference>
<dbReference type="Pfam" id="PF00698">
    <property type="entry name" value="Acyl_transf_1"/>
    <property type="match status" value="1"/>
</dbReference>
<feature type="region of interest" description="Disordered" evidence="5">
    <location>
        <begin position="233"/>
        <end position="319"/>
    </location>
</feature>
<reference evidence="7 8" key="1">
    <citation type="submission" date="2019-07" db="EMBL/GenBank/DDBJ databases">
        <title>Genomes of Cafeteria roenbergensis.</title>
        <authorList>
            <person name="Fischer M.G."/>
            <person name="Hackl T."/>
            <person name="Roman M."/>
        </authorList>
    </citation>
    <scope>NUCLEOTIDE SEQUENCE [LARGE SCALE GENOMIC DNA]</scope>
    <source>
        <strain evidence="7 8">BVI</strain>
    </source>
</reference>
<accession>A0A5A8CKE6</accession>
<evidence type="ECO:0000256" key="4">
    <source>
        <dbReference type="ARBA" id="ARBA00048462"/>
    </source>
</evidence>
<dbReference type="GO" id="GO:0004314">
    <property type="term" value="F:[acyl-carrier-protein] S-malonyltransferase activity"/>
    <property type="evidence" value="ECO:0007669"/>
    <property type="project" value="UniProtKB-EC"/>
</dbReference>
<feature type="compositionally biased region" description="Low complexity" evidence="5">
    <location>
        <begin position="298"/>
        <end position="314"/>
    </location>
</feature>
<comment type="catalytic activity">
    <reaction evidence="4">
        <text>holo-[ACP] + malonyl-CoA = malonyl-[ACP] + CoA</text>
        <dbReference type="Rhea" id="RHEA:41792"/>
        <dbReference type="Rhea" id="RHEA-COMP:9623"/>
        <dbReference type="Rhea" id="RHEA-COMP:9685"/>
        <dbReference type="ChEBI" id="CHEBI:57287"/>
        <dbReference type="ChEBI" id="CHEBI:57384"/>
        <dbReference type="ChEBI" id="CHEBI:64479"/>
        <dbReference type="ChEBI" id="CHEBI:78449"/>
        <dbReference type="EC" id="2.3.1.39"/>
    </reaction>
</comment>
<dbReference type="AlphaFoldDB" id="A0A5A8CKE6"/>
<keyword evidence="2" id="KW-0808">Transferase</keyword>
<dbReference type="GO" id="GO:0005829">
    <property type="term" value="C:cytosol"/>
    <property type="evidence" value="ECO:0007669"/>
    <property type="project" value="TreeGrafter"/>
</dbReference>
<evidence type="ECO:0000313" key="7">
    <source>
        <dbReference type="EMBL" id="KAA0153552.1"/>
    </source>
</evidence>
<dbReference type="SUPFAM" id="SSF52151">
    <property type="entry name" value="FabD/lysophospholipase-like"/>
    <property type="match status" value="2"/>
</dbReference>
<evidence type="ECO:0000259" key="6">
    <source>
        <dbReference type="SMART" id="SM00827"/>
    </source>
</evidence>
<name>A0A5A8CKE6_CAFRO</name>
<evidence type="ECO:0000313" key="8">
    <source>
        <dbReference type="Proteomes" id="UP000323011"/>
    </source>
</evidence>
<evidence type="ECO:0000256" key="3">
    <source>
        <dbReference type="ARBA" id="ARBA00023315"/>
    </source>
</evidence>
<feature type="compositionally biased region" description="Basic and acidic residues" evidence="5">
    <location>
        <begin position="243"/>
        <end position="272"/>
    </location>
</feature>
<dbReference type="Proteomes" id="UP000323011">
    <property type="component" value="Unassembled WGS sequence"/>
</dbReference>
<evidence type="ECO:0000256" key="1">
    <source>
        <dbReference type="ARBA" id="ARBA00013258"/>
    </source>
</evidence>
<dbReference type="InterPro" id="IPR016035">
    <property type="entry name" value="Acyl_Trfase/lysoPLipase"/>
</dbReference>
<keyword evidence="8" id="KW-1185">Reference proteome</keyword>
<dbReference type="InterPro" id="IPR050858">
    <property type="entry name" value="Mal-CoA-ACP_Trans/PKS_FabD"/>
</dbReference>
<dbReference type="InterPro" id="IPR016036">
    <property type="entry name" value="Malonyl_transacylase_ACP-bd"/>
</dbReference>
<organism evidence="7 8">
    <name type="scientific">Cafeteria roenbergensis</name>
    <name type="common">Marine flagellate</name>
    <dbReference type="NCBI Taxonomy" id="33653"/>
    <lineage>
        <taxon>Eukaryota</taxon>
        <taxon>Sar</taxon>
        <taxon>Stramenopiles</taxon>
        <taxon>Bigyra</taxon>
        <taxon>Opalozoa</taxon>
        <taxon>Bicosoecida</taxon>
        <taxon>Cafeteriaceae</taxon>
        <taxon>Cafeteria</taxon>
    </lineage>
</organism>
<proteinExistence type="predicted"/>
<dbReference type="SMART" id="SM00827">
    <property type="entry name" value="PKS_AT"/>
    <property type="match status" value="1"/>
</dbReference>
<dbReference type="PANTHER" id="PTHR42681:SF1">
    <property type="entry name" value="MALONYL-COA-ACYL CARRIER PROTEIN TRANSACYLASE, MITOCHONDRIAL"/>
    <property type="match status" value="1"/>
</dbReference>
<keyword evidence="3" id="KW-0012">Acyltransferase</keyword>
<dbReference type="Gene3D" id="3.40.366.10">
    <property type="entry name" value="Malonyl-Coenzyme A Acyl Carrier Protein, domain 2"/>
    <property type="match status" value="2"/>
</dbReference>